<dbReference type="EMBL" id="LGKP01000008">
    <property type="protein sequence ID" value="KPL90955.1"/>
    <property type="molecule type" value="Genomic_DNA"/>
</dbReference>
<dbReference type="InterPro" id="IPR019660">
    <property type="entry name" value="Put_sensory_transdc_reg_YbjN"/>
</dbReference>
<evidence type="ECO:0000313" key="1">
    <source>
        <dbReference type="EMBL" id="KPL90955.1"/>
    </source>
</evidence>
<gene>
    <name evidence="1" type="ORF">SE18_04075</name>
</gene>
<organism evidence="1 2">
    <name type="scientific">Herpetosiphon geysericola</name>
    <dbReference type="NCBI Taxonomy" id="70996"/>
    <lineage>
        <taxon>Bacteria</taxon>
        <taxon>Bacillati</taxon>
        <taxon>Chloroflexota</taxon>
        <taxon>Chloroflexia</taxon>
        <taxon>Herpetosiphonales</taxon>
        <taxon>Herpetosiphonaceae</taxon>
        <taxon>Herpetosiphon</taxon>
    </lineage>
</organism>
<name>A0A0P6Z0V1_9CHLR</name>
<dbReference type="RefSeq" id="WP_054533141.1">
    <property type="nucleotide sequence ID" value="NZ_LGKP01000008.1"/>
</dbReference>
<protein>
    <recommendedName>
        <fullName evidence="3">YbjN domain-containing protein</fullName>
    </recommendedName>
</protein>
<evidence type="ECO:0000313" key="2">
    <source>
        <dbReference type="Proteomes" id="UP000050277"/>
    </source>
</evidence>
<keyword evidence="2" id="KW-1185">Reference proteome</keyword>
<sequence>MEEPEYAPELDPEHEQAAGWRGFSTLGLFLEEDGWYPQRVDDRPAYRMHYQGANVDIRCLAQIKLEQEQLLIYAYAPMKVPEDKRQLVAEYLTRANYGLHIGNFELDFNDGEVRFKSSLDFEDETLTFIWIRNTIYPSVHLMNRYFPGLMMVMYGEKTPAEAITVIEQ</sequence>
<dbReference type="STRING" id="70996.SE18_04075"/>
<dbReference type="OrthoDB" id="5192220at2"/>
<dbReference type="AlphaFoldDB" id="A0A0P6Z0V1"/>
<dbReference type="Proteomes" id="UP000050277">
    <property type="component" value="Unassembled WGS sequence"/>
</dbReference>
<dbReference type="CDD" id="cd17033">
    <property type="entry name" value="DR1245-like"/>
    <property type="match status" value="1"/>
</dbReference>
<evidence type="ECO:0008006" key="3">
    <source>
        <dbReference type="Google" id="ProtNLM"/>
    </source>
</evidence>
<reference evidence="1 2" key="1">
    <citation type="submission" date="2015-07" db="EMBL/GenBank/DDBJ databases">
        <title>Whole genome sequence of Herpetosiphon geysericola DSM 7119.</title>
        <authorList>
            <person name="Hemp J."/>
            <person name="Ward L.M."/>
            <person name="Pace L.A."/>
            <person name="Fischer W.W."/>
        </authorList>
    </citation>
    <scope>NUCLEOTIDE SEQUENCE [LARGE SCALE GENOMIC DNA]</scope>
    <source>
        <strain evidence="1 2">DSM 7119</strain>
    </source>
</reference>
<comment type="caution">
    <text evidence="1">The sequence shown here is derived from an EMBL/GenBank/DDBJ whole genome shotgun (WGS) entry which is preliminary data.</text>
</comment>
<dbReference type="Pfam" id="PF10722">
    <property type="entry name" value="YbjN"/>
    <property type="match status" value="1"/>
</dbReference>
<accession>A0A0P6Z0V1</accession>
<proteinExistence type="predicted"/>